<dbReference type="EMBL" id="VRUR01000002">
    <property type="protein sequence ID" value="TXN35906.1"/>
    <property type="molecule type" value="Genomic_DNA"/>
</dbReference>
<dbReference type="SUPFAM" id="SSF51182">
    <property type="entry name" value="RmlC-like cupins"/>
    <property type="match status" value="1"/>
</dbReference>
<dbReference type="InterPro" id="IPR009057">
    <property type="entry name" value="Homeodomain-like_sf"/>
</dbReference>
<dbReference type="PROSITE" id="PS00041">
    <property type="entry name" value="HTH_ARAC_FAMILY_1"/>
    <property type="match status" value="1"/>
</dbReference>
<dbReference type="InterPro" id="IPR013096">
    <property type="entry name" value="Cupin_2"/>
</dbReference>
<proteinExistence type="predicted"/>
<sequence length="280" mass="32485">MKVYAFKVPKKPGENIIVQCDKGPTFFDKLHQHEEIQLSLIINGHGKLIVGGNVHSFKDGDFFVIGSGLPHLFKSTVDYTDSFMISIFFTRASFGDSFFERREMEGLKSFFKYAESGFKLSRNENMIPQLMESIVSADYFSRFILFLQLLKTLSECRKHKLSNFTQSKEISDDHGERLRSVFDFVMQNFDQKITLEKVSELVHMTPNAFCRFFKQRTNKTFFNFLIEVRVEHGSQLLYNNKDLSVLEVAHLSGFNSISNFNRKFREIKGVNPSRFVQSLS</sequence>
<dbReference type="GO" id="GO:0003700">
    <property type="term" value="F:DNA-binding transcription factor activity"/>
    <property type="evidence" value="ECO:0007669"/>
    <property type="project" value="InterPro"/>
</dbReference>
<evidence type="ECO:0000256" key="3">
    <source>
        <dbReference type="ARBA" id="ARBA00023163"/>
    </source>
</evidence>
<name>A0A5C8V3E9_9FLAO</name>
<dbReference type="Pfam" id="PF07883">
    <property type="entry name" value="Cupin_2"/>
    <property type="match status" value="1"/>
</dbReference>
<keyword evidence="6" id="KW-1185">Reference proteome</keyword>
<dbReference type="PANTHER" id="PTHR43280">
    <property type="entry name" value="ARAC-FAMILY TRANSCRIPTIONAL REGULATOR"/>
    <property type="match status" value="1"/>
</dbReference>
<comment type="caution">
    <text evidence="5">The sequence shown here is derived from an EMBL/GenBank/DDBJ whole genome shotgun (WGS) entry which is preliminary data.</text>
</comment>
<evidence type="ECO:0000313" key="6">
    <source>
        <dbReference type="Proteomes" id="UP000321456"/>
    </source>
</evidence>
<dbReference type="InterPro" id="IPR018060">
    <property type="entry name" value="HTH_AraC"/>
</dbReference>
<gene>
    <name evidence="5" type="ORF">FVB32_15180</name>
</gene>
<keyword evidence="1" id="KW-0805">Transcription regulation</keyword>
<dbReference type="Proteomes" id="UP000321456">
    <property type="component" value="Unassembled WGS sequence"/>
</dbReference>
<dbReference type="PANTHER" id="PTHR43280:SF27">
    <property type="entry name" value="TRANSCRIPTIONAL REGULATOR MTLR"/>
    <property type="match status" value="1"/>
</dbReference>
<dbReference type="GO" id="GO:0043565">
    <property type="term" value="F:sequence-specific DNA binding"/>
    <property type="evidence" value="ECO:0007669"/>
    <property type="project" value="InterPro"/>
</dbReference>
<organism evidence="5 6">
    <name type="scientific">Flagellimonas hymeniacidonis</name>
    <dbReference type="NCBI Taxonomy" id="2603628"/>
    <lineage>
        <taxon>Bacteria</taxon>
        <taxon>Pseudomonadati</taxon>
        <taxon>Bacteroidota</taxon>
        <taxon>Flavobacteriia</taxon>
        <taxon>Flavobacteriales</taxon>
        <taxon>Flavobacteriaceae</taxon>
        <taxon>Flagellimonas</taxon>
    </lineage>
</organism>
<dbReference type="Gene3D" id="2.60.120.10">
    <property type="entry name" value="Jelly Rolls"/>
    <property type="match status" value="1"/>
</dbReference>
<dbReference type="InterPro" id="IPR014710">
    <property type="entry name" value="RmlC-like_jellyroll"/>
</dbReference>
<dbReference type="InterPro" id="IPR018062">
    <property type="entry name" value="HTH_AraC-typ_CS"/>
</dbReference>
<protein>
    <submittedName>
        <fullName evidence="5">AraC family transcriptional regulator</fullName>
    </submittedName>
</protein>
<keyword evidence="3" id="KW-0804">Transcription</keyword>
<evidence type="ECO:0000256" key="1">
    <source>
        <dbReference type="ARBA" id="ARBA00023015"/>
    </source>
</evidence>
<keyword evidence="2" id="KW-0238">DNA-binding</keyword>
<reference evidence="5 6" key="1">
    <citation type="submission" date="2019-08" db="EMBL/GenBank/DDBJ databases">
        <title>Professor.</title>
        <authorList>
            <person name="Park J.S."/>
        </authorList>
    </citation>
    <scope>NUCLEOTIDE SEQUENCE [LARGE SCALE GENOMIC DNA]</scope>
    <source>
        <strain evidence="5 6">176CP5-101</strain>
    </source>
</reference>
<dbReference type="Pfam" id="PF12833">
    <property type="entry name" value="HTH_18"/>
    <property type="match status" value="1"/>
</dbReference>
<dbReference type="InterPro" id="IPR011051">
    <property type="entry name" value="RmlC_Cupin_sf"/>
</dbReference>
<accession>A0A5C8V3E9</accession>
<evidence type="ECO:0000259" key="4">
    <source>
        <dbReference type="PROSITE" id="PS01124"/>
    </source>
</evidence>
<dbReference type="RefSeq" id="WP_147744678.1">
    <property type="nucleotide sequence ID" value="NZ_VRUR01000002.1"/>
</dbReference>
<feature type="domain" description="HTH araC/xylS-type" evidence="4">
    <location>
        <begin position="179"/>
        <end position="278"/>
    </location>
</feature>
<dbReference type="SMART" id="SM00342">
    <property type="entry name" value="HTH_ARAC"/>
    <property type="match status" value="1"/>
</dbReference>
<dbReference type="AlphaFoldDB" id="A0A5C8V3E9"/>
<evidence type="ECO:0000313" key="5">
    <source>
        <dbReference type="EMBL" id="TXN35906.1"/>
    </source>
</evidence>
<dbReference type="SUPFAM" id="SSF46689">
    <property type="entry name" value="Homeodomain-like"/>
    <property type="match status" value="2"/>
</dbReference>
<dbReference type="PROSITE" id="PS01124">
    <property type="entry name" value="HTH_ARAC_FAMILY_2"/>
    <property type="match status" value="1"/>
</dbReference>
<evidence type="ECO:0000256" key="2">
    <source>
        <dbReference type="ARBA" id="ARBA00023125"/>
    </source>
</evidence>
<dbReference type="Gene3D" id="1.10.10.60">
    <property type="entry name" value="Homeodomain-like"/>
    <property type="match status" value="2"/>
</dbReference>